<protein>
    <submittedName>
        <fullName evidence="1">Uncharacterized protein</fullName>
    </submittedName>
</protein>
<evidence type="ECO:0000313" key="1">
    <source>
        <dbReference type="EMBL" id="CSC48185.1"/>
    </source>
</evidence>
<evidence type="ECO:0000313" key="2">
    <source>
        <dbReference type="Proteomes" id="UP000041770"/>
    </source>
</evidence>
<dbReference type="AlphaFoldDB" id="A0A655YPS9"/>
<proteinExistence type="predicted"/>
<accession>A0A655YPS9</accession>
<dbReference type="Proteomes" id="UP000041770">
    <property type="component" value="Unassembled WGS sequence"/>
</dbReference>
<gene>
    <name evidence="1" type="ORF">ERS013200_01516</name>
</gene>
<sequence>MTFCLDIMLTSWRFNEMAQAKPIFKTRRNHVYTDVCIFEYSSCPASVGRESAHFFCRARCNHSPATNTRFQRDPTRSS</sequence>
<reference evidence="1 2" key="1">
    <citation type="submission" date="2015-07" db="EMBL/GenBank/DDBJ databases">
        <authorList>
            <consortium name="Pathogen Informatics"/>
        </authorList>
    </citation>
    <scope>NUCLEOTIDE SEQUENCE [LARGE SCALE GENOMIC DNA]</scope>
    <source>
        <strain evidence="1 2">A316</strain>
    </source>
</reference>
<organism evidence="1 2">
    <name type="scientific">Vibrio cholerae</name>
    <dbReference type="NCBI Taxonomy" id="666"/>
    <lineage>
        <taxon>Bacteria</taxon>
        <taxon>Pseudomonadati</taxon>
        <taxon>Pseudomonadota</taxon>
        <taxon>Gammaproteobacteria</taxon>
        <taxon>Vibrionales</taxon>
        <taxon>Vibrionaceae</taxon>
        <taxon>Vibrio</taxon>
    </lineage>
</organism>
<dbReference type="EMBL" id="CWQY01000007">
    <property type="protein sequence ID" value="CSC48185.1"/>
    <property type="molecule type" value="Genomic_DNA"/>
</dbReference>
<name>A0A655YPS9_VIBCL</name>